<gene>
    <name evidence="2" type="ORF">BDV95DRAFT_593218</name>
</gene>
<name>A0A7C8I7U3_9PLEO</name>
<sequence>MPQSVMTMTSAPERRRSGRPRARRRISCTASSRRPTVSSGMTVLVGAKAPSRKTLNSKSRRRVLRSGKLQRRQILYATIAVDSEVGHHPAHDFALGRELDVRAGVVDGLQHVAVAWAVELTSDSVKVQKRLSVEITVSRDCLDNPGFLPTLNCLSRPYRGVTRKKTNDFFHLF</sequence>
<evidence type="ECO:0000313" key="2">
    <source>
        <dbReference type="EMBL" id="KAF2872808.1"/>
    </source>
</evidence>
<feature type="compositionally biased region" description="Polar residues" evidence="1">
    <location>
        <begin position="1"/>
        <end position="10"/>
    </location>
</feature>
<dbReference type="AlphaFoldDB" id="A0A7C8I7U3"/>
<keyword evidence="3" id="KW-1185">Reference proteome</keyword>
<accession>A0A7C8I7U3</accession>
<proteinExistence type="predicted"/>
<feature type="compositionally biased region" description="Basic residues" evidence="1">
    <location>
        <begin position="16"/>
        <end position="26"/>
    </location>
</feature>
<organism evidence="2 3">
    <name type="scientific">Massariosphaeria phaeospora</name>
    <dbReference type="NCBI Taxonomy" id="100035"/>
    <lineage>
        <taxon>Eukaryota</taxon>
        <taxon>Fungi</taxon>
        <taxon>Dikarya</taxon>
        <taxon>Ascomycota</taxon>
        <taxon>Pezizomycotina</taxon>
        <taxon>Dothideomycetes</taxon>
        <taxon>Pleosporomycetidae</taxon>
        <taxon>Pleosporales</taxon>
        <taxon>Pleosporales incertae sedis</taxon>
        <taxon>Massariosphaeria</taxon>
    </lineage>
</organism>
<evidence type="ECO:0000256" key="1">
    <source>
        <dbReference type="SAM" id="MobiDB-lite"/>
    </source>
</evidence>
<protein>
    <submittedName>
        <fullName evidence="2">Uncharacterized protein</fullName>
    </submittedName>
</protein>
<reference evidence="2 3" key="1">
    <citation type="submission" date="2020-01" db="EMBL/GenBank/DDBJ databases">
        <authorList>
            <consortium name="DOE Joint Genome Institute"/>
            <person name="Haridas S."/>
            <person name="Albert R."/>
            <person name="Binder M."/>
            <person name="Bloem J."/>
            <person name="Labutti K."/>
            <person name="Salamov A."/>
            <person name="Andreopoulos B."/>
            <person name="Baker S.E."/>
            <person name="Barry K."/>
            <person name="Bills G."/>
            <person name="Bluhm B.H."/>
            <person name="Cannon C."/>
            <person name="Castanera R."/>
            <person name="Culley D.E."/>
            <person name="Daum C."/>
            <person name="Ezra D."/>
            <person name="Gonzalez J.B."/>
            <person name="Henrissat B."/>
            <person name="Kuo A."/>
            <person name="Liang C."/>
            <person name="Lipzen A."/>
            <person name="Lutzoni F."/>
            <person name="Magnuson J."/>
            <person name="Mondo S."/>
            <person name="Nolan M."/>
            <person name="Ohm R."/>
            <person name="Pangilinan J."/>
            <person name="Park H.-J.H."/>
            <person name="Ramirez L."/>
            <person name="Alfaro M."/>
            <person name="Sun H."/>
            <person name="Tritt A."/>
            <person name="Yoshinaga Y."/>
            <person name="Zwiers L.-H.L."/>
            <person name="Turgeon B.G."/>
            <person name="Goodwin S.B."/>
            <person name="Spatafora J.W."/>
            <person name="Crous P.W."/>
            <person name="Grigoriev I.V."/>
        </authorList>
    </citation>
    <scope>NUCLEOTIDE SEQUENCE [LARGE SCALE GENOMIC DNA]</scope>
    <source>
        <strain evidence="2 3">CBS 611.86</strain>
    </source>
</reference>
<evidence type="ECO:0000313" key="3">
    <source>
        <dbReference type="Proteomes" id="UP000481861"/>
    </source>
</evidence>
<dbReference type="EMBL" id="JAADJZ010000008">
    <property type="protein sequence ID" value="KAF2872808.1"/>
    <property type="molecule type" value="Genomic_DNA"/>
</dbReference>
<dbReference type="Proteomes" id="UP000481861">
    <property type="component" value="Unassembled WGS sequence"/>
</dbReference>
<feature type="compositionally biased region" description="Polar residues" evidence="1">
    <location>
        <begin position="28"/>
        <end position="37"/>
    </location>
</feature>
<comment type="caution">
    <text evidence="2">The sequence shown here is derived from an EMBL/GenBank/DDBJ whole genome shotgun (WGS) entry which is preliminary data.</text>
</comment>
<feature type="region of interest" description="Disordered" evidence="1">
    <location>
        <begin position="1"/>
        <end position="37"/>
    </location>
</feature>